<feature type="transmembrane region" description="Helical" evidence="8">
    <location>
        <begin position="69"/>
        <end position="86"/>
    </location>
</feature>
<evidence type="ECO:0000256" key="3">
    <source>
        <dbReference type="ARBA" id="ARBA00022692"/>
    </source>
</evidence>
<feature type="transmembrane region" description="Helical" evidence="8">
    <location>
        <begin position="408"/>
        <end position="426"/>
    </location>
</feature>
<evidence type="ECO:0000313" key="11">
    <source>
        <dbReference type="EMBL" id="KRT35432.1"/>
    </source>
</evidence>
<dbReference type="AlphaFoldDB" id="A0A0T5XAN4"/>
<organism evidence="11 12">
    <name type="scientific">Acetomicrobium hydrogeniformans ATCC BAA-1850</name>
    <dbReference type="NCBI Taxonomy" id="592015"/>
    <lineage>
        <taxon>Bacteria</taxon>
        <taxon>Thermotogati</taxon>
        <taxon>Synergistota</taxon>
        <taxon>Synergistia</taxon>
        <taxon>Synergistales</taxon>
        <taxon>Acetomicrobiaceae</taxon>
        <taxon>Acetomicrobium</taxon>
    </lineage>
</organism>
<dbReference type="PANTHER" id="PTHR42682:SF4">
    <property type="entry name" value="NADH-UBIQUINONE_PLASTOQUINONE"/>
    <property type="match status" value="1"/>
</dbReference>
<evidence type="ECO:0000256" key="7">
    <source>
        <dbReference type="RuleBase" id="RU000320"/>
    </source>
</evidence>
<feature type="domain" description="NADH-Ubiquinone oxidoreductase (complex I) chain 5 N-terminal" evidence="10">
    <location>
        <begin position="4"/>
        <end position="47"/>
    </location>
</feature>
<dbReference type="InterPro" id="IPR052175">
    <property type="entry name" value="ComplexI-like_HydComp"/>
</dbReference>
<dbReference type="Pfam" id="PF00662">
    <property type="entry name" value="Proton_antipo_N"/>
    <property type="match status" value="1"/>
</dbReference>
<evidence type="ECO:0000313" key="12">
    <source>
        <dbReference type="Proteomes" id="UP000005273"/>
    </source>
</evidence>
<feature type="transmembrane region" description="Helical" evidence="8">
    <location>
        <begin position="319"/>
        <end position="339"/>
    </location>
</feature>
<feature type="transmembrane region" description="Helical" evidence="8">
    <location>
        <begin position="219"/>
        <end position="243"/>
    </location>
</feature>
<proteinExistence type="predicted"/>
<feature type="transmembrane region" description="Helical" evidence="8">
    <location>
        <begin position="376"/>
        <end position="396"/>
    </location>
</feature>
<dbReference type="eggNOG" id="COG0651">
    <property type="taxonomic scope" value="Bacteria"/>
</dbReference>
<comment type="caution">
    <text evidence="11">The sequence shown here is derived from an EMBL/GenBank/DDBJ whole genome shotgun (WGS) entry which is preliminary data.</text>
</comment>
<accession>A0A0T5XAN4</accession>
<keyword evidence="6 8" id="KW-0472">Membrane</keyword>
<dbReference type="Pfam" id="PF00361">
    <property type="entry name" value="Proton_antipo_M"/>
    <property type="match status" value="1"/>
</dbReference>
<dbReference type="GO" id="GO:0008137">
    <property type="term" value="F:NADH dehydrogenase (ubiquinone) activity"/>
    <property type="evidence" value="ECO:0007669"/>
    <property type="project" value="InterPro"/>
</dbReference>
<evidence type="ECO:0000256" key="1">
    <source>
        <dbReference type="ARBA" id="ARBA00004651"/>
    </source>
</evidence>
<evidence type="ECO:0000256" key="4">
    <source>
        <dbReference type="ARBA" id="ARBA00022989"/>
    </source>
</evidence>
<dbReference type="InterPro" id="IPR001750">
    <property type="entry name" value="ND/Mrp_TM"/>
</dbReference>
<evidence type="ECO:0000256" key="8">
    <source>
        <dbReference type="SAM" id="Phobius"/>
    </source>
</evidence>
<feature type="transmembrane region" description="Helical" evidence="8">
    <location>
        <begin position="438"/>
        <end position="463"/>
    </location>
</feature>
<dbReference type="PRINTS" id="PR01437">
    <property type="entry name" value="NUOXDRDTASE4"/>
</dbReference>
<keyword evidence="11" id="KW-0830">Ubiquinone</keyword>
<sequence length="487" mass="53833">MEILKFSFVFDKLSLSMAMLALFMSIAISIFSLDYVEKKQGKERRFFVLSPWMFCVFSCMALFSGDWFFFGVFLEMSSIMLFFMILPLNFRTALYYLLTQLSGSLLIFVGAAIMITERGSAVMGPVPPNLLWLFLSGLGIKTALLGLHFWLPKVHSEAPTPTSALLSGFSVKLGIYGLIRLASLPATDVLMVLGPSMALYGIIQAITQHDAKRLLAYHTISQLGYIVSAIGVGTALGIVAGVYHTVAHALFKGLLFLCIGSIEKAYGTRDLNLWGHGTARAFPVTFAFFLIGALAISGFPGMSGFASKAMIKASLKEISFYPVVWILQAANVGTVLSFCKLGYYGFFFKGDVVRKDPHYNPILSCKKRIFQNTGMALLAFMTIFLGICPQLLPNFMGMNFGNFFETEALLSAIIPIFTGGILFIVFKKTLTPGKHEIYDLDFLLIKLYGILILCPTIVAKIHTGKLRQYTIHVIIAALVIFFFLART</sequence>
<feature type="transmembrane region" description="Helical" evidence="8">
    <location>
        <begin position="189"/>
        <end position="207"/>
    </location>
</feature>
<feature type="transmembrane region" description="Helical" evidence="8">
    <location>
        <begin position="163"/>
        <end position="183"/>
    </location>
</feature>
<evidence type="ECO:0000259" key="10">
    <source>
        <dbReference type="Pfam" id="PF00662"/>
    </source>
</evidence>
<dbReference type="Proteomes" id="UP000005273">
    <property type="component" value="Unassembled WGS sequence"/>
</dbReference>
<dbReference type="InterPro" id="IPR001516">
    <property type="entry name" value="Proton_antipo_N"/>
</dbReference>
<dbReference type="STRING" id="592015.HMPREF1705_02659"/>
<keyword evidence="2" id="KW-1003">Cell membrane</keyword>
<dbReference type="PANTHER" id="PTHR42682">
    <property type="entry name" value="HYDROGENASE-4 COMPONENT F"/>
    <property type="match status" value="1"/>
</dbReference>
<evidence type="ECO:0000259" key="9">
    <source>
        <dbReference type="Pfam" id="PF00361"/>
    </source>
</evidence>
<gene>
    <name evidence="11" type="ORF">HMPREF1705_02659</name>
</gene>
<keyword evidence="12" id="KW-1185">Reference proteome</keyword>
<keyword evidence="4 8" id="KW-1133">Transmembrane helix</keyword>
<feature type="transmembrane region" description="Helical" evidence="8">
    <location>
        <begin position="13"/>
        <end position="33"/>
    </location>
</feature>
<dbReference type="RefSeq" id="WP_242603601.1">
    <property type="nucleotide sequence ID" value="NZ_ACJX03000001.1"/>
</dbReference>
<dbReference type="GO" id="GO:0005886">
    <property type="term" value="C:plasma membrane"/>
    <property type="evidence" value="ECO:0007669"/>
    <property type="project" value="UniProtKB-SubCell"/>
</dbReference>
<dbReference type="GO" id="GO:0042773">
    <property type="term" value="P:ATP synthesis coupled electron transport"/>
    <property type="evidence" value="ECO:0007669"/>
    <property type="project" value="InterPro"/>
</dbReference>
<keyword evidence="3 7" id="KW-0812">Transmembrane</keyword>
<keyword evidence="5" id="KW-0560">Oxidoreductase</keyword>
<dbReference type="InterPro" id="IPR003918">
    <property type="entry name" value="NADH_UbQ_OxRdtase"/>
</dbReference>
<name>A0A0T5XAN4_9BACT</name>
<feature type="domain" description="NADH:quinone oxidoreductase/Mrp antiporter transmembrane" evidence="9">
    <location>
        <begin position="64"/>
        <end position="326"/>
    </location>
</feature>
<feature type="transmembrane region" description="Helical" evidence="8">
    <location>
        <begin position="45"/>
        <end position="63"/>
    </location>
</feature>
<feature type="transmembrane region" description="Helical" evidence="8">
    <location>
        <begin position="93"/>
        <end position="115"/>
    </location>
</feature>
<feature type="transmembrane region" description="Helical" evidence="8">
    <location>
        <begin position="279"/>
        <end position="299"/>
    </location>
</feature>
<feature type="transmembrane region" description="Helical" evidence="8">
    <location>
        <begin position="130"/>
        <end position="151"/>
    </location>
</feature>
<evidence type="ECO:0000256" key="2">
    <source>
        <dbReference type="ARBA" id="ARBA00022475"/>
    </source>
</evidence>
<evidence type="ECO:0000256" key="6">
    <source>
        <dbReference type="ARBA" id="ARBA00023136"/>
    </source>
</evidence>
<reference evidence="12" key="1">
    <citation type="submission" date="2012-09" db="EMBL/GenBank/DDBJ databases">
        <authorList>
            <person name="Weinstock G."/>
            <person name="Sodergren E."/>
            <person name="Clifton S."/>
            <person name="Fulton L."/>
            <person name="Fulton B."/>
            <person name="Courtney L."/>
            <person name="Fronick C."/>
            <person name="Harrison M."/>
            <person name="Strong C."/>
            <person name="Farmer C."/>
            <person name="Delehaunty K."/>
            <person name="Markovic C."/>
            <person name="Hall O."/>
            <person name="Minx P."/>
            <person name="Tomlinson C."/>
            <person name="Mitreva M."/>
            <person name="Nelson J."/>
            <person name="Hou S."/>
            <person name="Wollam A."/>
            <person name="Pepin K.H."/>
            <person name="Johnson M."/>
            <person name="Bhonagiri V."/>
            <person name="Nash W.E."/>
            <person name="Suruliraj S."/>
            <person name="Warren W."/>
            <person name="Chinwalla A."/>
            <person name="Mardis E.R."/>
            <person name="Wilson R.K."/>
        </authorList>
    </citation>
    <scope>NUCLEOTIDE SEQUENCE [LARGE SCALE GENOMIC DNA]</scope>
    <source>
        <strain evidence="12">OS1</strain>
    </source>
</reference>
<evidence type="ECO:0000256" key="5">
    <source>
        <dbReference type="ARBA" id="ARBA00023002"/>
    </source>
</evidence>
<dbReference type="EMBL" id="ACJX03000001">
    <property type="protein sequence ID" value="KRT35432.1"/>
    <property type="molecule type" value="Genomic_DNA"/>
</dbReference>
<protein>
    <submittedName>
        <fullName evidence="11">NADH-ubiquinone/plastoquinone family protein</fullName>
    </submittedName>
</protein>
<feature type="transmembrane region" description="Helical" evidence="8">
    <location>
        <begin position="469"/>
        <end position="485"/>
    </location>
</feature>
<dbReference type="GO" id="GO:0016491">
    <property type="term" value="F:oxidoreductase activity"/>
    <property type="evidence" value="ECO:0007669"/>
    <property type="project" value="UniProtKB-KW"/>
</dbReference>
<feature type="transmembrane region" description="Helical" evidence="8">
    <location>
        <begin position="249"/>
        <end position="267"/>
    </location>
</feature>
<comment type="subcellular location">
    <subcellularLocation>
        <location evidence="1">Cell membrane</location>
        <topology evidence="1">Multi-pass membrane protein</topology>
    </subcellularLocation>
    <subcellularLocation>
        <location evidence="7">Membrane</location>
        <topology evidence="7">Multi-pass membrane protein</topology>
    </subcellularLocation>
</comment>